<dbReference type="InterPro" id="IPR002778">
    <property type="entry name" value="Signal_recog_particle_SRP19"/>
</dbReference>
<keyword evidence="2 5" id="KW-0963">Cytoplasm</keyword>
<dbReference type="RefSeq" id="WP_109968723.1">
    <property type="nucleotide sequence ID" value="NZ_CP176093.1"/>
</dbReference>
<dbReference type="InterPro" id="IPR022938">
    <property type="entry name" value="SRP19_arc-type"/>
</dbReference>
<dbReference type="PANTHER" id="PTHR17453:SF0">
    <property type="entry name" value="SIGNAL RECOGNITION PARTICLE 19 KDA PROTEIN"/>
    <property type="match status" value="1"/>
</dbReference>
<evidence type="ECO:0000256" key="4">
    <source>
        <dbReference type="ARBA" id="ARBA00023274"/>
    </source>
</evidence>
<reference evidence="6 7" key="1">
    <citation type="submission" date="2018-05" db="EMBL/GenBank/DDBJ databases">
        <title>Draft genome of Methanospirillum lacunae Ki8-1.</title>
        <authorList>
            <person name="Dueholm M.S."/>
            <person name="Nielsen P.H."/>
            <person name="Bakmann L.F."/>
            <person name="Otzen D.E."/>
        </authorList>
    </citation>
    <scope>NUCLEOTIDE SEQUENCE [LARGE SCALE GENOMIC DNA]</scope>
    <source>
        <strain evidence="6 7">Ki8-1</strain>
    </source>
</reference>
<comment type="similarity">
    <text evidence="5">Belongs to the SRP19 family.</text>
</comment>
<keyword evidence="3 5" id="KW-0733">Signal recognition particle</keyword>
<dbReference type="HAMAP" id="MF_00305">
    <property type="entry name" value="SRP19"/>
    <property type="match status" value="1"/>
</dbReference>
<comment type="subcellular location">
    <subcellularLocation>
        <location evidence="1 5">Cytoplasm</location>
    </subcellularLocation>
</comment>
<comment type="subunit">
    <text evidence="5">Part of the signal recognition particle protein translocation system, which is composed of SRP and FtsY. Archaeal SRP consists of a 7S RNA molecule of 300 nucleotides and two protein subunits: SRP54 and SRP19.</text>
</comment>
<gene>
    <name evidence="5" type="primary">srp19</name>
    <name evidence="6" type="ORF">DK846_09655</name>
</gene>
<dbReference type="GO" id="GO:0008312">
    <property type="term" value="F:7S RNA binding"/>
    <property type="evidence" value="ECO:0007669"/>
    <property type="project" value="UniProtKB-UniRule"/>
</dbReference>
<comment type="function">
    <text evidence="5">Involved in targeting and insertion of nascent membrane proteins into the cytoplasmic membrane. Binds directly to 7S RNA and mediates binding of the 54 kDa subunit of the SRP.</text>
</comment>
<protein>
    <recommendedName>
        <fullName evidence="5">Signal recognition particle 19 kDa protein</fullName>
        <shortName evidence="5">SRP19</shortName>
    </recommendedName>
</protein>
<keyword evidence="5" id="KW-0694">RNA-binding</keyword>
<dbReference type="InterPro" id="IPR036521">
    <property type="entry name" value="SRP19-like_sf"/>
</dbReference>
<dbReference type="GO" id="GO:0048500">
    <property type="term" value="C:signal recognition particle"/>
    <property type="evidence" value="ECO:0007669"/>
    <property type="project" value="UniProtKB-UniRule"/>
</dbReference>
<dbReference type="OrthoDB" id="56356at2157"/>
<keyword evidence="4 5" id="KW-0687">Ribonucleoprotein</keyword>
<proteinExistence type="inferred from homology"/>
<keyword evidence="7" id="KW-1185">Reference proteome</keyword>
<evidence type="ECO:0000256" key="5">
    <source>
        <dbReference type="HAMAP-Rule" id="MF_00305"/>
    </source>
</evidence>
<dbReference type="Gene3D" id="3.30.56.30">
    <property type="entry name" value="Signal recognition particle, SRP19-like subunit"/>
    <property type="match status" value="1"/>
</dbReference>
<organism evidence="6 7">
    <name type="scientific">Methanospirillum lacunae</name>
    <dbReference type="NCBI Taxonomy" id="668570"/>
    <lineage>
        <taxon>Archaea</taxon>
        <taxon>Methanobacteriati</taxon>
        <taxon>Methanobacteriota</taxon>
        <taxon>Stenosarchaea group</taxon>
        <taxon>Methanomicrobia</taxon>
        <taxon>Methanomicrobiales</taxon>
        <taxon>Methanospirillaceae</taxon>
        <taxon>Methanospirillum</taxon>
    </lineage>
</organism>
<evidence type="ECO:0000256" key="1">
    <source>
        <dbReference type="ARBA" id="ARBA00004496"/>
    </source>
</evidence>
<dbReference type="GO" id="GO:0006617">
    <property type="term" value="P:SRP-dependent cotranslational protein targeting to membrane, signal sequence recognition"/>
    <property type="evidence" value="ECO:0007669"/>
    <property type="project" value="TreeGrafter"/>
</dbReference>
<comment type="caution">
    <text evidence="6">The sequence shown here is derived from an EMBL/GenBank/DDBJ whole genome shotgun (WGS) entry which is preliminary data.</text>
</comment>
<dbReference type="GeneID" id="97547886"/>
<evidence type="ECO:0000256" key="2">
    <source>
        <dbReference type="ARBA" id="ARBA00022490"/>
    </source>
</evidence>
<dbReference type="PANTHER" id="PTHR17453">
    <property type="entry name" value="SIGNAL RECOGNITION PARTICLE 19 KD PROTEIN"/>
    <property type="match status" value="1"/>
</dbReference>
<evidence type="ECO:0000313" key="6">
    <source>
        <dbReference type="EMBL" id="PWR72234.1"/>
    </source>
</evidence>
<accession>A0A2V2MVQ8</accession>
<dbReference type="EMBL" id="QGMY01000007">
    <property type="protein sequence ID" value="PWR72234.1"/>
    <property type="molecule type" value="Genomic_DNA"/>
</dbReference>
<dbReference type="AlphaFoldDB" id="A0A2V2MVQ8"/>
<sequence>MEKGLILYPCYFDAKLMRKEGRRVPKEQAVFAPATPDIERALASCGVKYRREKKSHPSWWWKHEGRVIAECEGPKTELLSKVASELKKISPKTPPRK</sequence>
<dbReference type="SUPFAM" id="SSF69695">
    <property type="entry name" value="SRP19"/>
    <property type="match status" value="1"/>
</dbReference>
<name>A0A2V2MVQ8_9EURY</name>
<dbReference type="Proteomes" id="UP000245657">
    <property type="component" value="Unassembled WGS sequence"/>
</dbReference>
<evidence type="ECO:0000313" key="7">
    <source>
        <dbReference type="Proteomes" id="UP000245657"/>
    </source>
</evidence>
<evidence type="ECO:0000256" key="3">
    <source>
        <dbReference type="ARBA" id="ARBA00023135"/>
    </source>
</evidence>
<dbReference type="Pfam" id="PF01922">
    <property type="entry name" value="SRP19"/>
    <property type="match status" value="1"/>
</dbReference>